<gene>
    <name evidence="1" type="ORF">SAMN05421882_10895</name>
</gene>
<sequence length="50" mass="5574">MTSSSLSLNPRNYSFFDYEPKHFADNACKHRDKSLLIGLASSLLSLIEVG</sequence>
<reference evidence="1 2" key="1">
    <citation type="submission" date="2016-10" db="EMBL/GenBank/DDBJ databases">
        <authorList>
            <person name="de Groot N.N."/>
        </authorList>
    </citation>
    <scope>NUCLEOTIDE SEQUENCE [LARGE SCALE GENOMIC DNA]</scope>
    <source>
        <strain evidence="1 2">Nm110</strain>
    </source>
</reference>
<dbReference type="Proteomes" id="UP000183454">
    <property type="component" value="Unassembled WGS sequence"/>
</dbReference>
<evidence type="ECO:0000313" key="2">
    <source>
        <dbReference type="Proteomes" id="UP000183454"/>
    </source>
</evidence>
<dbReference type="EMBL" id="FNNH01000089">
    <property type="protein sequence ID" value="SDX19974.1"/>
    <property type="molecule type" value="Genomic_DNA"/>
</dbReference>
<evidence type="ECO:0000313" key="1">
    <source>
        <dbReference type="EMBL" id="SDX19974.1"/>
    </source>
</evidence>
<protein>
    <submittedName>
        <fullName evidence="1">Uncharacterized protein</fullName>
    </submittedName>
</protein>
<name>A0A1H2ZST0_9PROT</name>
<accession>A0A1H2ZST0</accession>
<organism evidence="1 2">
    <name type="scientific">Nitrosomonas communis</name>
    <dbReference type="NCBI Taxonomy" id="44574"/>
    <lineage>
        <taxon>Bacteria</taxon>
        <taxon>Pseudomonadati</taxon>
        <taxon>Pseudomonadota</taxon>
        <taxon>Betaproteobacteria</taxon>
        <taxon>Nitrosomonadales</taxon>
        <taxon>Nitrosomonadaceae</taxon>
        <taxon>Nitrosomonas</taxon>
    </lineage>
</organism>
<dbReference type="AlphaFoldDB" id="A0A1H2ZST0"/>
<proteinExistence type="predicted"/>